<dbReference type="Proteomes" id="UP000266118">
    <property type="component" value="Chromosome"/>
</dbReference>
<protein>
    <submittedName>
        <fullName evidence="1">Uncharacterized protein</fullName>
    </submittedName>
</protein>
<proteinExistence type="predicted"/>
<dbReference type="KEGG" id="ark:D6B99_01370"/>
<organism evidence="1 2">
    <name type="scientific">Arachidicoccus soli</name>
    <dbReference type="NCBI Taxonomy" id="2341117"/>
    <lineage>
        <taxon>Bacteria</taxon>
        <taxon>Pseudomonadati</taxon>
        <taxon>Bacteroidota</taxon>
        <taxon>Chitinophagia</taxon>
        <taxon>Chitinophagales</taxon>
        <taxon>Chitinophagaceae</taxon>
        <taxon>Arachidicoccus</taxon>
    </lineage>
</organism>
<reference evidence="1 2" key="1">
    <citation type="submission" date="2018-09" db="EMBL/GenBank/DDBJ databases">
        <title>Arachidicoccus sp. nov., a bacterium isolated from soil.</title>
        <authorList>
            <person name="Weon H.-Y."/>
            <person name="Kwon S.-W."/>
            <person name="Lee S.A."/>
        </authorList>
    </citation>
    <scope>NUCLEOTIDE SEQUENCE [LARGE SCALE GENOMIC DNA]</scope>
    <source>
        <strain evidence="1 2">KIS59-12</strain>
    </source>
</reference>
<accession>A0A386HKW8</accession>
<sequence length="119" mass="13697">MPVSWKGHRYGRDGESLGALSDLEYDVIKAQGQHKDWSAQIVKEATINDLSKEAIDFARIQYKEKNPQLREEIDSWSDTLFLNKAKITIKGKITNSAILLLGKFQQKFNRKLRHIVGRI</sequence>
<dbReference type="OrthoDB" id="9768354at2"/>
<gene>
    <name evidence="1" type="ORF">D6B99_01370</name>
</gene>
<keyword evidence="2" id="KW-1185">Reference proteome</keyword>
<dbReference type="EMBL" id="CP032489">
    <property type="protein sequence ID" value="AYD46383.1"/>
    <property type="molecule type" value="Genomic_DNA"/>
</dbReference>
<dbReference type="AlphaFoldDB" id="A0A386HKW8"/>
<evidence type="ECO:0000313" key="1">
    <source>
        <dbReference type="EMBL" id="AYD46383.1"/>
    </source>
</evidence>
<name>A0A386HKW8_9BACT</name>
<evidence type="ECO:0000313" key="2">
    <source>
        <dbReference type="Proteomes" id="UP000266118"/>
    </source>
</evidence>